<dbReference type="Pfam" id="PF01774">
    <property type="entry name" value="UreD"/>
    <property type="match status" value="1"/>
</dbReference>
<comment type="caution">
    <text evidence="3">The sequence shown here is derived from an EMBL/GenBank/DDBJ whole genome shotgun (WGS) entry which is preliminary data.</text>
</comment>
<dbReference type="AlphaFoldDB" id="A0A9P5YRF2"/>
<dbReference type="PANTHER" id="PTHR33643">
    <property type="entry name" value="UREASE ACCESSORY PROTEIN D"/>
    <property type="match status" value="1"/>
</dbReference>
<keyword evidence="4" id="KW-1185">Reference proteome</keyword>
<proteinExistence type="inferred from homology"/>
<dbReference type="PANTHER" id="PTHR33643:SF1">
    <property type="entry name" value="UREASE ACCESSORY PROTEIN D"/>
    <property type="match status" value="1"/>
</dbReference>
<accession>A0A9P5YRF2</accession>
<evidence type="ECO:0000256" key="1">
    <source>
        <dbReference type="ARBA" id="ARBA00007177"/>
    </source>
</evidence>
<evidence type="ECO:0000313" key="3">
    <source>
        <dbReference type="EMBL" id="KAF9474102.1"/>
    </source>
</evidence>
<evidence type="ECO:0000313" key="4">
    <source>
        <dbReference type="Proteomes" id="UP000807469"/>
    </source>
</evidence>
<dbReference type="HAMAP" id="MF_01384">
    <property type="entry name" value="UreD"/>
    <property type="match status" value="1"/>
</dbReference>
<organism evidence="3 4">
    <name type="scientific">Pholiota conissans</name>
    <dbReference type="NCBI Taxonomy" id="109636"/>
    <lineage>
        <taxon>Eukaryota</taxon>
        <taxon>Fungi</taxon>
        <taxon>Dikarya</taxon>
        <taxon>Basidiomycota</taxon>
        <taxon>Agaricomycotina</taxon>
        <taxon>Agaricomycetes</taxon>
        <taxon>Agaricomycetidae</taxon>
        <taxon>Agaricales</taxon>
        <taxon>Agaricineae</taxon>
        <taxon>Strophariaceae</taxon>
        <taxon>Pholiota</taxon>
    </lineage>
</organism>
<evidence type="ECO:0000256" key="2">
    <source>
        <dbReference type="ARBA" id="ARBA00023186"/>
    </source>
</evidence>
<comment type="similarity">
    <text evidence="1">Belongs to the UreD family.</text>
</comment>
<dbReference type="Proteomes" id="UP000807469">
    <property type="component" value="Unassembled WGS sequence"/>
</dbReference>
<name>A0A9P5YRF2_9AGAR</name>
<dbReference type="OrthoDB" id="5550464at2759"/>
<reference evidence="3" key="1">
    <citation type="submission" date="2020-11" db="EMBL/GenBank/DDBJ databases">
        <authorList>
            <consortium name="DOE Joint Genome Institute"/>
            <person name="Ahrendt S."/>
            <person name="Riley R."/>
            <person name="Andreopoulos W."/>
            <person name="Labutti K."/>
            <person name="Pangilinan J."/>
            <person name="Ruiz-Duenas F.J."/>
            <person name="Barrasa J.M."/>
            <person name="Sanchez-Garcia M."/>
            <person name="Camarero S."/>
            <person name="Miyauchi S."/>
            <person name="Serrano A."/>
            <person name="Linde D."/>
            <person name="Babiker R."/>
            <person name="Drula E."/>
            <person name="Ayuso-Fernandez I."/>
            <person name="Pacheco R."/>
            <person name="Padilla G."/>
            <person name="Ferreira P."/>
            <person name="Barriuso J."/>
            <person name="Kellner H."/>
            <person name="Castanera R."/>
            <person name="Alfaro M."/>
            <person name="Ramirez L."/>
            <person name="Pisabarro A.G."/>
            <person name="Kuo A."/>
            <person name="Tritt A."/>
            <person name="Lipzen A."/>
            <person name="He G."/>
            <person name="Yan M."/>
            <person name="Ng V."/>
            <person name="Cullen D."/>
            <person name="Martin F."/>
            <person name="Rosso M.-N."/>
            <person name="Henrissat B."/>
            <person name="Hibbett D."/>
            <person name="Martinez A.T."/>
            <person name="Grigoriev I.V."/>
        </authorList>
    </citation>
    <scope>NUCLEOTIDE SEQUENCE</scope>
    <source>
        <strain evidence="3">CIRM-BRFM 674</strain>
    </source>
</reference>
<sequence>MPTQTTLTSRLQAGGGCVAISVHGDRAVFSELSSTYPLKLLSPYIQDTTALVYLLTYGGGLVSGDELDLKVAIELGATLVLLSQGTTKVFKARPGRRLACVKPVTSSGLAPSSKDLSSTRQSLNFHIAAKGLLLLLPEPVTCFRGALYNQYQRFHIQDNGSVVILDWITSGRMSMGEDWAFSHYYSVNEIFHNGRRIAKDVMLLDTKDLNLKIPDRPLNDRLQPYSCYAMLILYGPQIQSVIAEITLKYNQLSVFKSKTPAPLIWSLSPIDPTNLGVVIRIGGRETEMVKEWLKDALSGLKRIVGLDVYRRAFP</sequence>
<dbReference type="GO" id="GO:0016151">
    <property type="term" value="F:nickel cation binding"/>
    <property type="evidence" value="ECO:0007669"/>
    <property type="project" value="InterPro"/>
</dbReference>
<dbReference type="InterPro" id="IPR002669">
    <property type="entry name" value="UreD"/>
</dbReference>
<gene>
    <name evidence="3" type="ORF">BDN70DRAFT_885212</name>
</gene>
<protein>
    <submittedName>
        <fullName evidence="3">UreD-domain-containing protein</fullName>
    </submittedName>
</protein>
<keyword evidence="2" id="KW-0143">Chaperone</keyword>
<dbReference type="EMBL" id="MU155397">
    <property type="protein sequence ID" value="KAF9474102.1"/>
    <property type="molecule type" value="Genomic_DNA"/>
</dbReference>